<dbReference type="InterPro" id="IPR020845">
    <property type="entry name" value="AMP-binding_CS"/>
</dbReference>
<comment type="caution">
    <text evidence="6">The sequence shown here is derived from an EMBL/GenBank/DDBJ whole genome shotgun (WGS) entry which is preliminary data.</text>
</comment>
<evidence type="ECO:0000256" key="2">
    <source>
        <dbReference type="ARBA" id="ARBA00022832"/>
    </source>
</evidence>
<name>A0ABW2QLK4_9BURK</name>
<keyword evidence="2" id="KW-0276">Fatty acid metabolism</keyword>
<dbReference type="EMBL" id="JBHTCA010000011">
    <property type="protein sequence ID" value="MFC7410024.1"/>
    <property type="molecule type" value="Genomic_DNA"/>
</dbReference>
<keyword evidence="3" id="KW-0443">Lipid metabolism</keyword>
<accession>A0ABW2QLK4</accession>
<keyword evidence="1" id="KW-0436">Ligase</keyword>
<dbReference type="SUPFAM" id="SSF56801">
    <property type="entry name" value="Acetyl-CoA synthetase-like"/>
    <property type="match status" value="1"/>
</dbReference>
<dbReference type="Pfam" id="PF00501">
    <property type="entry name" value="AMP-binding"/>
    <property type="match status" value="1"/>
</dbReference>
<protein>
    <submittedName>
        <fullName evidence="6">AMP-dependent synthetase/ligase</fullName>
    </submittedName>
</protein>
<dbReference type="PANTHER" id="PTHR43272:SF32">
    <property type="entry name" value="AMP-DEPENDENT SYNTHETASE_LIGASE DOMAIN-CONTAINING PROTEIN"/>
    <property type="match status" value="1"/>
</dbReference>
<dbReference type="InterPro" id="IPR045851">
    <property type="entry name" value="AMP-bd_C_sf"/>
</dbReference>
<dbReference type="RefSeq" id="WP_382224503.1">
    <property type="nucleotide sequence ID" value="NZ_JBHTCA010000011.1"/>
</dbReference>
<dbReference type="Gene3D" id="3.40.50.12780">
    <property type="entry name" value="N-terminal domain of ligase-like"/>
    <property type="match status" value="1"/>
</dbReference>
<dbReference type="InterPro" id="IPR042099">
    <property type="entry name" value="ANL_N_sf"/>
</dbReference>
<evidence type="ECO:0000313" key="6">
    <source>
        <dbReference type="EMBL" id="MFC7410024.1"/>
    </source>
</evidence>
<dbReference type="PANTHER" id="PTHR43272">
    <property type="entry name" value="LONG-CHAIN-FATTY-ACID--COA LIGASE"/>
    <property type="match status" value="1"/>
</dbReference>
<sequence length="610" mass="67878">MKKMVDYSRFHGHDTPARLFRERCREWADRPALRRKHRGLWQSATWAEYYAHARAIGLRLEELGLSRGSVVCVLAENRPEWLYVDMGAQCMGMVGNGVYPTSSSDQVLHILADSDAEALFVENQEQFEKALAVRAQCPALRCIVVMERDGLRGFEDEQVFFFDDFLAQGEALAARDAARFEGAIDAGRSEDLAFLVYTSGTTGAPKGAMILNRNVVFQLNQAPVYLDVVPGDKSLSFLPLCHIAERMASVFNPLAVGLIVHFPEGAGTVFNDLREVAPHVVFAPPRFWEKMYSQIDLFMRDAIAPARWVYQRARERGAAAVEAHLRGETVAKPPLGDRLLQGMALRNVRTFLGLQNCKSALTGAAPVPPDLIRWFLGCGIELREAFGMTETTGFCAATPKGGIKLGWAGVKGPGMEIRIGAENEIQVRGPNVFGGYWKLPDKTAEALDAEGWLLTGDCGELDENGYLAIRDRIKDILITSGGKNITPSHIESLLKFSPYVTDAVVIGDGRKYLTCLIMLDQEHVARHAQEHQVPYTDFASLTRAPEVVALIRAEIDRINPQLARVEQVKDFRIIGELLTAEDEELTPTMKLKRKVIARKYAHLIDSMYTD</sequence>
<dbReference type="InterPro" id="IPR000873">
    <property type="entry name" value="AMP-dep_synth/lig_dom"/>
</dbReference>
<dbReference type="Pfam" id="PF23562">
    <property type="entry name" value="AMP-binding_C_3"/>
    <property type="match status" value="1"/>
</dbReference>
<dbReference type="Gene3D" id="3.30.300.30">
    <property type="match status" value="1"/>
</dbReference>
<evidence type="ECO:0000256" key="4">
    <source>
        <dbReference type="ARBA" id="ARBA00024484"/>
    </source>
</evidence>
<feature type="domain" description="AMP-dependent synthetase/ligase" evidence="5">
    <location>
        <begin position="20"/>
        <end position="437"/>
    </location>
</feature>
<evidence type="ECO:0000313" key="7">
    <source>
        <dbReference type="Proteomes" id="UP001596501"/>
    </source>
</evidence>
<dbReference type="Proteomes" id="UP001596501">
    <property type="component" value="Unassembled WGS sequence"/>
</dbReference>
<organism evidence="6 7">
    <name type="scientific">Hydrogenophaga atypica</name>
    <dbReference type="NCBI Taxonomy" id="249409"/>
    <lineage>
        <taxon>Bacteria</taxon>
        <taxon>Pseudomonadati</taxon>
        <taxon>Pseudomonadota</taxon>
        <taxon>Betaproteobacteria</taxon>
        <taxon>Burkholderiales</taxon>
        <taxon>Comamonadaceae</taxon>
        <taxon>Hydrogenophaga</taxon>
    </lineage>
</organism>
<keyword evidence="7" id="KW-1185">Reference proteome</keyword>
<comment type="catalytic activity">
    <reaction evidence="4">
        <text>a long-chain fatty acid + ATP + CoA = a long-chain fatty acyl-CoA + AMP + diphosphate</text>
        <dbReference type="Rhea" id="RHEA:15421"/>
        <dbReference type="ChEBI" id="CHEBI:30616"/>
        <dbReference type="ChEBI" id="CHEBI:33019"/>
        <dbReference type="ChEBI" id="CHEBI:57287"/>
        <dbReference type="ChEBI" id="CHEBI:57560"/>
        <dbReference type="ChEBI" id="CHEBI:83139"/>
        <dbReference type="ChEBI" id="CHEBI:456215"/>
        <dbReference type="EC" id="6.2.1.3"/>
    </reaction>
    <physiologicalReaction direction="left-to-right" evidence="4">
        <dbReference type="Rhea" id="RHEA:15422"/>
    </physiologicalReaction>
</comment>
<reference evidence="7" key="1">
    <citation type="journal article" date="2019" name="Int. J. Syst. Evol. Microbiol.">
        <title>The Global Catalogue of Microorganisms (GCM) 10K type strain sequencing project: providing services to taxonomists for standard genome sequencing and annotation.</title>
        <authorList>
            <consortium name="The Broad Institute Genomics Platform"/>
            <consortium name="The Broad Institute Genome Sequencing Center for Infectious Disease"/>
            <person name="Wu L."/>
            <person name="Ma J."/>
        </authorList>
    </citation>
    <scope>NUCLEOTIDE SEQUENCE [LARGE SCALE GENOMIC DNA]</scope>
    <source>
        <strain evidence="7">CGMCC 1.12371</strain>
    </source>
</reference>
<dbReference type="PROSITE" id="PS00455">
    <property type="entry name" value="AMP_BINDING"/>
    <property type="match status" value="1"/>
</dbReference>
<proteinExistence type="predicted"/>
<evidence type="ECO:0000259" key="5">
    <source>
        <dbReference type="Pfam" id="PF00501"/>
    </source>
</evidence>
<evidence type="ECO:0000256" key="3">
    <source>
        <dbReference type="ARBA" id="ARBA00023098"/>
    </source>
</evidence>
<evidence type="ECO:0000256" key="1">
    <source>
        <dbReference type="ARBA" id="ARBA00022598"/>
    </source>
</evidence>
<gene>
    <name evidence="6" type="ORF">ACFQPB_14240</name>
</gene>